<dbReference type="EMBL" id="JADLQN010000001">
    <property type="protein sequence ID" value="MBF6355324.1"/>
    <property type="molecule type" value="Genomic_DNA"/>
</dbReference>
<keyword evidence="3" id="KW-1185">Reference proteome</keyword>
<protein>
    <submittedName>
        <fullName evidence="2">Uncharacterized protein</fullName>
    </submittedName>
</protein>
<dbReference type="RefSeq" id="WP_195001928.1">
    <property type="nucleotide sequence ID" value="NZ_JADLQN010000001.1"/>
</dbReference>
<feature type="transmembrane region" description="Helical" evidence="1">
    <location>
        <begin position="111"/>
        <end position="130"/>
    </location>
</feature>
<dbReference type="Proteomes" id="UP000707731">
    <property type="component" value="Unassembled WGS sequence"/>
</dbReference>
<comment type="caution">
    <text evidence="2">The sequence shown here is derived from an EMBL/GenBank/DDBJ whole genome shotgun (WGS) entry which is preliminary data.</text>
</comment>
<evidence type="ECO:0000256" key="1">
    <source>
        <dbReference type="SAM" id="Phobius"/>
    </source>
</evidence>
<keyword evidence="1" id="KW-1133">Transmembrane helix</keyword>
<gene>
    <name evidence="2" type="ORF">IU449_12345</name>
</gene>
<keyword evidence="1" id="KW-0472">Membrane</keyword>
<feature type="transmembrane region" description="Helical" evidence="1">
    <location>
        <begin position="26"/>
        <end position="48"/>
    </location>
</feature>
<feature type="transmembrane region" description="Helical" evidence="1">
    <location>
        <begin position="80"/>
        <end position="99"/>
    </location>
</feature>
<sequence length="173" mass="17672">MEIRDRQADATDDATRARLGAAGRGIAIAALVAAALFSVAVEVLYLPFYVGGSWTPDAAPADLAQAAGGQLAAPLGSGAIPVPVTALIAAVLNIALVAAMRTLTDSLRLALLPVVAWAFGFLLCTFPGPGSDTLLMGDWPTLLLLVCGTVPPLLYAFNVNTAVAPPAPVPTRR</sequence>
<feature type="transmembrane region" description="Helical" evidence="1">
    <location>
        <begin position="142"/>
        <end position="163"/>
    </location>
</feature>
<reference evidence="2 3" key="1">
    <citation type="submission" date="2020-10" db="EMBL/GenBank/DDBJ databases">
        <title>Identification of Nocardia species via Next-generation sequencing and recognition of intraspecies genetic diversity.</title>
        <authorList>
            <person name="Li P."/>
            <person name="Li P."/>
            <person name="Lu B."/>
        </authorList>
    </citation>
    <scope>NUCLEOTIDE SEQUENCE [LARGE SCALE GENOMIC DNA]</scope>
    <source>
        <strain evidence="2 3">BJ06-0143</strain>
    </source>
</reference>
<keyword evidence="1" id="KW-0812">Transmembrane</keyword>
<evidence type="ECO:0000313" key="3">
    <source>
        <dbReference type="Proteomes" id="UP000707731"/>
    </source>
</evidence>
<evidence type="ECO:0000313" key="2">
    <source>
        <dbReference type="EMBL" id="MBF6355324.1"/>
    </source>
</evidence>
<proteinExistence type="predicted"/>
<accession>A0ABS0DA47</accession>
<organism evidence="2 3">
    <name type="scientific">Nocardia higoensis</name>
    <dbReference type="NCBI Taxonomy" id="228599"/>
    <lineage>
        <taxon>Bacteria</taxon>
        <taxon>Bacillati</taxon>
        <taxon>Actinomycetota</taxon>
        <taxon>Actinomycetes</taxon>
        <taxon>Mycobacteriales</taxon>
        <taxon>Nocardiaceae</taxon>
        <taxon>Nocardia</taxon>
    </lineage>
</organism>
<name>A0ABS0DA47_9NOCA</name>